<dbReference type="GO" id="GO:0004386">
    <property type="term" value="F:helicase activity"/>
    <property type="evidence" value="ECO:0007669"/>
    <property type="project" value="UniProtKB-KW"/>
</dbReference>
<dbReference type="OrthoDB" id="9813673at2"/>
<dbReference type="SUPFAM" id="SSF53335">
    <property type="entry name" value="S-adenosyl-L-methionine-dependent methyltransferases"/>
    <property type="match status" value="1"/>
</dbReference>
<dbReference type="InterPro" id="IPR011639">
    <property type="entry name" value="MethylTrfase_TaqI-like_dom"/>
</dbReference>
<keyword evidence="2" id="KW-0347">Helicase</keyword>
<proteinExistence type="predicted"/>
<reference evidence="2 3" key="1">
    <citation type="submission" date="2019-01" db="EMBL/GenBank/DDBJ databases">
        <title>Leuconostoc litchii sp. nov., a novel lactic acid bacterium isolated from lychee.</title>
        <authorList>
            <person name="Wang L.-T."/>
        </authorList>
    </citation>
    <scope>NUCLEOTIDE SEQUENCE [LARGE SCALE GENOMIC DNA]</scope>
    <source>
        <strain evidence="2 3">MB7</strain>
    </source>
</reference>
<feature type="domain" description="Type II methyltransferase M.TaqI-like" evidence="1">
    <location>
        <begin position="1"/>
        <end position="81"/>
    </location>
</feature>
<dbReference type="EMBL" id="SDGY01000001">
    <property type="protein sequence ID" value="TYC46991.1"/>
    <property type="molecule type" value="Genomic_DNA"/>
</dbReference>
<dbReference type="Gene3D" id="3.40.50.150">
    <property type="entry name" value="Vaccinia Virus protein VP39"/>
    <property type="match status" value="1"/>
</dbReference>
<evidence type="ECO:0000259" key="1">
    <source>
        <dbReference type="Pfam" id="PF07669"/>
    </source>
</evidence>
<protein>
    <submittedName>
        <fullName evidence="2">DNA/RNA helicase</fullName>
    </submittedName>
</protein>
<dbReference type="GO" id="GO:0009007">
    <property type="term" value="F:site-specific DNA-methyltransferase (adenine-specific) activity"/>
    <property type="evidence" value="ECO:0007669"/>
    <property type="project" value="UniProtKB-EC"/>
</dbReference>
<dbReference type="AlphaFoldDB" id="A0A6P2CPW5"/>
<evidence type="ECO:0000313" key="2">
    <source>
        <dbReference type="EMBL" id="TYC46991.1"/>
    </source>
</evidence>
<name>A0A6P2CPW5_9LACO</name>
<gene>
    <name evidence="2" type="ORF">ESZ47_02280</name>
</gene>
<evidence type="ECO:0000313" key="3">
    <source>
        <dbReference type="Proteomes" id="UP000442244"/>
    </source>
</evidence>
<dbReference type="GO" id="GO:0032259">
    <property type="term" value="P:methylation"/>
    <property type="evidence" value="ECO:0007669"/>
    <property type="project" value="InterPro"/>
</dbReference>
<dbReference type="PROSITE" id="PS00092">
    <property type="entry name" value="N6_MTASE"/>
    <property type="match status" value="1"/>
</dbReference>
<keyword evidence="3" id="KW-1185">Reference proteome</keyword>
<keyword evidence="2" id="KW-0378">Hydrolase</keyword>
<dbReference type="GO" id="GO:0006304">
    <property type="term" value="P:DNA modification"/>
    <property type="evidence" value="ECO:0007669"/>
    <property type="project" value="InterPro"/>
</dbReference>
<organism evidence="2 3">
    <name type="scientific">Leuconostoc litchii</name>
    <dbReference type="NCBI Taxonomy" id="1981069"/>
    <lineage>
        <taxon>Bacteria</taxon>
        <taxon>Bacillati</taxon>
        <taxon>Bacillota</taxon>
        <taxon>Bacilli</taxon>
        <taxon>Lactobacillales</taxon>
        <taxon>Lactobacillaceae</taxon>
        <taxon>Leuconostoc</taxon>
    </lineage>
</organism>
<dbReference type="InterPro" id="IPR002052">
    <property type="entry name" value="DNA_methylase_N6_adenine_CS"/>
</dbReference>
<dbReference type="InterPro" id="IPR029063">
    <property type="entry name" value="SAM-dependent_MTases_sf"/>
</dbReference>
<sequence length="340" mass="39061">MKFDVVVGNPPYQESREDTRDDAVYNYFYDLAEKVGNEYALITPARFLFNAGSTDKKWNKKMLSDKHLKVEYYEQSSSKVFPNTDIKGGVAILYRNANKDFGEVGTFTSFEELNSIIHKVAPLTGTTLDSIMSGQGIYKFTPKMHNDHPEVRGILSKSHPNDVGTGVLETLHNILFYEVKPDDGYEYVQVLGRYQNERVYHWIRADYINQPFAFDKYRVVLPKANGTGAMGETLSSPLVVNPFIGFTQTFISIGSFEDVIEAENVLKYIRTKFARTMLGVLKITQDNPRDKWKKVPMQDFTTESDIDWSKSISEIDAQFYKKYKLDNNEIKFIEDKVKSM</sequence>
<comment type="caution">
    <text evidence="2">The sequence shown here is derived from an EMBL/GenBank/DDBJ whole genome shotgun (WGS) entry which is preliminary data.</text>
</comment>
<accession>A0A6P2CPW5</accession>
<dbReference type="RefSeq" id="WP_148604379.1">
    <property type="nucleotide sequence ID" value="NZ_BSUV01000001.1"/>
</dbReference>
<dbReference type="Proteomes" id="UP000442244">
    <property type="component" value="Unassembled WGS sequence"/>
</dbReference>
<keyword evidence="2" id="KW-0547">Nucleotide-binding</keyword>
<dbReference type="GO" id="GO:0003676">
    <property type="term" value="F:nucleic acid binding"/>
    <property type="evidence" value="ECO:0007669"/>
    <property type="project" value="InterPro"/>
</dbReference>
<keyword evidence="2" id="KW-0067">ATP-binding</keyword>
<dbReference type="Pfam" id="PF07669">
    <property type="entry name" value="Eco57I"/>
    <property type="match status" value="1"/>
</dbReference>